<dbReference type="PANTHER" id="PTHR37535">
    <property type="entry name" value="FLUG DOMAIN PROTEIN"/>
    <property type="match status" value="1"/>
</dbReference>
<evidence type="ECO:0000313" key="3">
    <source>
        <dbReference type="EMBL" id="TFY55388.1"/>
    </source>
</evidence>
<sequence>MSVASSVVSAGAASSSTGAPVPAAPTLAGADPVFTVPARRKQPASRVGKTGRERDLITDLLDRYGSREQVIARSADFDRIHVRPIQPNTQYIRNRARRLWLAYWELVLGSKEAAEATIAPGAPFPPLDKVKHCLHTIFTAGKSYLESGKGWSLDTARTFLGHMLGDRAAAGARMPTKSQRTQLTNAIYEWAVKDKLLSTRKRQKYIMREPDLVAFCGAALRTTCPLDSGWLRLLVVLLALLLYATGQRLGAIVLAAQYTDTMECLCFKHIEIWITGWTEGVGLDITVFIEFHHMKYMRQLESSFMRVSLRSHDRSHLVNEVVTPLIAMGLARNAFVDKNVLAMFRDIKNVPGPLPYRLHWTPEFKDQPVFTMLDRTAPATTSAAAHWLKKPALMLGWTRGFSSRVFRYTFARTLAHASGVHDFDLNYLMGHVYKGTLAKNAYQHPDRPVDVTALLFSQQAQLDMIHWHSSVAFDPDRNGPPPSASIGIVLDQQADTLLKSWHAAEEIVKAAYDGKLSHELDEELMAMPHVEDALNKRLLAIQYLASLQTTKHWQNFNSHSAGDATSSAGPSRDDPCLPTVPPAGDSGHDAGTSTDDVSGTALPGLAIGPDAYAAAHRMLATVESPHPFIAVINAEKHNPRAALLEQYLALVKADDLRKQGICPWCHEDESLPEKKRTANHSQRLATHMWGCDEKHHPDFTRCPICATFFELPFDDESMEDHYAACLRGLLLRHGHLEPTDEERADAQLPDVGSPDDDAEDGTAVYDSDDEDVAARMGQVLQGTRLSTAANGKKKRAKGASHNAAEGQATK</sequence>
<dbReference type="SUPFAM" id="SSF56349">
    <property type="entry name" value="DNA breaking-rejoining enzymes"/>
    <property type="match status" value="1"/>
</dbReference>
<evidence type="ECO:0000256" key="2">
    <source>
        <dbReference type="SAM" id="MobiDB-lite"/>
    </source>
</evidence>
<dbReference type="PANTHER" id="PTHR37535:SF3">
    <property type="entry name" value="FLUG DOMAIN-CONTAINING PROTEIN"/>
    <property type="match status" value="1"/>
</dbReference>
<dbReference type="GO" id="GO:0015074">
    <property type="term" value="P:DNA integration"/>
    <property type="evidence" value="ECO:0007669"/>
    <property type="project" value="InterPro"/>
</dbReference>
<accession>A0A4Y9Y0E0</accession>
<evidence type="ECO:0000256" key="1">
    <source>
        <dbReference type="ARBA" id="ARBA00023172"/>
    </source>
</evidence>
<comment type="caution">
    <text evidence="3">The sequence shown here is derived from an EMBL/GenBank/DDBJ whole genome shotgun (WGS) entry which is preliminary data.</text>
</comment>
<protein>
    <submittedName>
        <fullName evidence="3">Uncharacterized protein</fullName>
    </submittedName>
</protein>
<reference evidence="3 4" key="1">
    <citation type="submission" date="2019-01" db="EMBL/GenBank/DDBJ databases">
        <title>Genome sequencing of the rare red list fungi Fomitopsis rosea.</title>
        <authorList>
            <person name="Buettner E."/>
            <person name="Kellner H."/>
        </authorList>
    </citation>
    <scope>NUCLEOTIDE SEQUENCE [LARGE SCALE GENOMIC DNA]</scope>
    <source>
        <strain evidence="3 4">DSM 105464</strain>
    </source>
</reference>
<dbReference type="InterPro" id="IPR013762">
    <property type="entry name" value="Integrase-like_cat_sf"/>
</dbReference>
<feature type="region of interest" description="Disordered" evidence="2">
    <location>
        <begin position="558"/>
        <end position="597"/>
    </location>
</feature>
<gene>
    <name evidence="3" type="ORF">EVJ58_g8284</name>
</gene>
<dbReference type="InterPro" id="IPR021842">
    <property type="entry name" value="DUF3435"/>
</dbReference>
<dbReference type="AlphaFoldDB" id="A0A4Y9Y0E0"/>
<organism evidence="3 4">
    <name type="scientific">Rhodofomes roseus</name>
    <dbReference type="NCBI Taxonomy" id="34475"/>
    <lineage>
        <taxon>Eukaryota</taxon>
        <taxon>Fungi</taxon>
        <taxon>Dikarya</taxon>
        <taxon>Basidiomycota</taxon>
        <taxon>Agaricomycotina</taxon>
        <taxon>Agaricomycetes</taxon>
        <taxon>Polyporales</taxon>
        <taxon>Rhodofomes</taxon>
    </lineage>
</organism>
<dbReference type="EMBL" id="SEKV01000595">
    <property type="protein sequence ID" value="TFY55388.1"/>
    <property type="molecule type" value="Genomic_DNA"/>
</dbReference>
<evidence type="ECO:0000313" key="4">
    <source>
        <dbReference type="Proteomes" id="UP000298390"/>
    </source>
</evidence>
<dbReference type="Pfam" id="PF11917">
    <property type="entry name" value="DUF3435"/>
    <property type="match status" value="1"/>
</dbReference>
<dbReference type="Gene3D" id="1.10.443.10">
    <property type="entry name" value="Intergrase catalytic core"/>
    <property type="match status" value="1"/>
</dbReference>
<feature type="compositionally biased region" description="Acidic residues" evidence="2">
    <location>
        <begin position="753"/>
        <end position="771"/>
    </location>
</feature>
<feature type="region of interest" description="Disordered" evidence="2">
    <location>
        <begin position="740"/>
        <end position="810"/>
    </location>
</feature>
<dbReference type="Proteomes" id="UP000298390">
    <property type="component" value="Unassembled WGS sequence"/>
</dbReference>
<name>A0A4Y9Y0E0_9APHY</name>
<feature type="compositionally biased region" description="Polar residues" evidence="2">
    <location>
        <begin position="558"/>
        <end position="569"/>
    </location>
</feature>
<dbReference type="GO" id="GO:0003677">
    <property type="term" value="F:DNA binding"/>
    <property type="evidence" value="ECO:0007669"/>
    <property type="project" value="InterPro"/>
</dbReference>
<dbReference type="InterPro" id="IPR011010">
    <property type="entry name" value="DNA_brk_join_enz"/>
</dbReference>
<proteinExistence type="predicted"/>
<dbReference type="GO" id="GO:0006310">
    <property type="term" value="P:DNA recombination"/>
    <property type="evidence" value="ECO:0007669"/>
    <property type="project" value="UniProtKB-KW"/>
</dbReference>
<keyword evidence="1" id="KW-0233">DNA recombination</keyword>